<evidence type="ECO:0000256" key="1">
    <source>
        <dbReference type="ARBA" id="ARBA00008231"/>
    </source>
</evidence>
<dbReference type="Proteomes" id="UP000759298">
    <property type="component" value="Unassembled WGS sequence"/>
</dbReference>
<organism evidence="5 6">
    <name type="scientific">Alteriqipengyuania abyssalis</name>
    <dbReference type="NCBI Taxonomy" id="2860200"/>
    <lineage>
        <taxon>Bacteria</taxon>
        <taxon>Pseudomonadati</taxon>
        <taxon>Pseudomonadota</taxon>
        <taxon>Alphaproteobacteria</taxon>
        <taxon>Sphingomonadales</taxon>
        <taxon>Erythrobacteraceae</taxon>
        <taxon>Alteriqipengyuania</taxon>
    </lineage>
</organism>
<gene>
    <name evidence="5" type="ORF">KYN89_10535</name>
</gene>
<dbReference type="PANTHER" id="PTHR21013">
    <property type="entry name" value="ATP SYNTHASE MITOCHONDRIAL F1 COMPLEX ASSEMBLY FACTOR 2/ATP12 PROTEIN, MITOCHONDRIAL PRECURSOR"/>
    <property type="match status" value="1"/>
</dbReference>
<dbReference type="InterPro" id="IPR023335">
    <property type="entry name" value="ATP12_ortho_dom_sf"/>
</dbReference>
<evidence type="ECO:0000256" key="2">
    <source>
        <dbReference type="ARBA" id="ARBA00022946"/>
    </source>
</evidence>
<keyword evidence="4" id="KW-0472">Membrane</keyword>
<dbReference type="Gene3D" id="3.30.2180.10">
    <property type="entry name" value="ATP12-like"/>
    <property type="match status" value="1"/>
</dbReference>
<dbReference type="PANTHER" id="PTHR21013:SF10">
    <property type="entry name" value="ATP SYNTHASE MITOCHONDRIAL F1 COMPLEX ASSEMBLY FACTOR 2"/>
    <property type="match status" value="1"/>
</dbReference>
<proteinExistence type="inferred from homology"/>
<evidence type="ECO:0000313" key="6">
    <source>
        <dbReference type="Proteomes" id="UP000759298"/>
    </source>
</evidence>
<sequence length="233" mass="25637">MKRFWKEATLHAVDGGWQVWLDERAVKTRGGAPQVVPTRALGDVLRAEWAAAGEEFAPEDLPLRDLADRAIDTARAAPEPIVTRLLGFADGDTLCYRAEPDEAIAHRQAEVWEPIVGRIEADLGIRLTRTHGILHRPQAEQSLAAIRSRLEKENAFALVGLDIAASLAASLCIALAGLDEDADPQALWAAANLEQDWQAERWGFDEEALSRRNEREAEFTKALAFARAARAAD</sequence>
<dbReference type="InterPro" id="IPR011419">
    <property type="entry name" value="ATP12_ATP_synth-F1-assembly"/>
</dbReference>
<comment type="caution">
    <text evidence="5">The sequence shown here is derived from an EMBL/GenBank/DDBJ whole genome shotgun (WGS) entry which is preliminary data.</text>
</comment>
<keyword evidence="3" id="KW-0143">Chaperone</keyword>
<reference evidence="5 6" key="1">
    <citation type="submission" date="2021-07" db="EMBL/GenBank/DDBJ databases">
        <title>Alteriqipengyuania abyssalis NZ-12B nov, sp.nov isolated from deep sea sponge in pacific ocean.</title>
        <authorList>
            <person name="Tareen S."/>
            <person name="Wink J."/>
        </authorList>
    </citation>
    <scope>NUCLEOTIDE SEQUENCE [LARGE SCALE GENOMIC DNA]</scope>
    <source>
        <strain evidence="5 6">NZ-12B</strain>
    </source>
</reference>
<keyword evidence="6" id="KW-1185">Reference proteome</keyword>
<name>A0ABS7PEK1_9SPHN</name>
<protein>
    <submittedName>
        <fullName evidence="5">Molecular chaperone</fullName>
    </submittedName>
</protein>
<dbReference type="SUPFAM" id="SSF160909">
    <property type="entry name" value="ATP12-like"/>
    <property type="match status" value="1"/>
</dbReference>
<keyword evidence="4" id="KW-1133">Transmembrane helix</keyword>
<dbReference type="Pfam" id="PF07542">
    <property type="entry name" value="ATP12"/>
    <property type="match status" value="1"/>
</dbReference>
<keyword evidence="2" id="KW-0809">Transit peptide</keyword>
<dbReference type="InterPro" id="IPR042272">
    <property type="entry name" value="ATP12_ATP_synth-F1-assembly_N"/>
</dbReference>
<dbReference type="RefSeq" id="WP_222825047.1">
    <property type="nucleotide sequence ID" value="NZ_JAHWXP010000003.1"/>
</dbReference>
<comment type="similarity">
    <text evidence="1">Belongs to the ATP12 family.</text>
</comment>
<dbReference type="Gene3D" id="1.10.3580.10">
    <property type="entry name" value="ATP12 ATPase"/>
    <property type="match status" value="1"/>
</dbReference>
<dbReference type="EMBL" id="JAHWXP010000003">
    <property type="protein sequence ID" value="MBY8337490.1"/>
    <property type="molecule type" value="Genomic_DNA"/>
</dbReference>
<evidence type="ECO:0000256" key="3">
    <source>
        <dbReference type="ARBA" id="ARBA00023186"/>
    </source>
</evidence>
<evidence type="ECO:0000313" key="5">
    <source>
        <dbReference type="EMBL" id="MBY8337490.1"/>
    </source>
</evidence>
<evidence type="ECO:0000256" key="4">
    <source>
        <dbReference type="SAM" id="Phobius"/>
    </source>
</evidence>
<accession>A0ABS7PEK1</accession>
<keyword evidence="4" id="KW-0812">Transmembrane</keyword>
<feature type="transmembrane region" description="Helical" evidence="4">
    <location>
        <begin position="155"/>
        <end position="178"/>
    </location>
</feature>